<gene>
    <name evidence="1" type="ORF">ACOLOM_LOCUS50</name>
</gene>
<protein>
    <submittedName>
        <fullName evidence="1">11239_t:CDS:1</fullName>
    </submittedName>
</protein>
<comment type="caution">
    <text evidence="1">The sequence shown here is derived from an EMBL/GenBank/DDBJ whole genome shotgun (WGS) entry which is preliminary data.</text>
</comment>
<sequence length="907" mass="101790">MSPKGTRVDSSLNEISYPQNSFIADEYETIAKRRPRRAATQSVSYNARPARARTTRTSTRKQSHSQSLQAVETPPAEVDASDEGPQESDSMGIDERAQALPPSTRIRLRIQSPESSSPPEKSPKRKRKAGRPRKNDSKRHRVTLTPGDRDKPEESSSRPMEDVEDAQQADNEMDDKTSTINVKKEQSSVNNVGKTKDEKSLDIKEEAAEEVEVLDEKGEQKITKDGELLGGRKYRVPVFRLDSRGQTVFMCSMEPAKCLGFRDSYLFFSKNPSLKRIAATDQEREWLVANGYLPTNFRNRAITLVSARSIFKLFGHKIVLGGKRRRDDYFESITNYDESNYSDQGQDSELESANNILSRRANANYIQNPRVLVNETNWMYHQALSCRDYNSRLNIHRSEKSKFYDPHTNIDQVSRDTQPTRIRVEMISPVNYSSRNSGSSTRVKPEIEFVPKIVNPHKTLGTEVMEVLPPEIREIVETMKKNEELAEFKIEDRYPLVVADGQFQTSYPVYQTPFKSSVPNVPMTTTLNMPTTPDTVATEEHSYFHFKKVQPMPAFGNQVLNFLGTPSFKFAQSEVLFLNNGILIRQGGISRNTRRARPILIIAEGEKCMYHKDSVQAPAFVGRPVGRNKPVNSVVSSVQTDAAGTSGILPPAPFPVPPPHACAICFSTVVPQTLQLPPNVSCSTEHITDGNVMIARLVRFVNPLAMKPLFSYATTVIEPGTLTVASQKLPKFHKCDSCGEKASSLNDAASSYFHKDATPNESNYPIHLATICSKCEPNFSADRFCPMCLKTYSDTEDSQENEDDKDMVCCDDCDSWIHARCDSAITPERYKELVEDPDAKYRCPLCEGRIKPIRKGDEEQIRALSGFPAAIPVSQIANGRCIRGVVNFKGKKVTVPEIRGWGKSNIQ</sequence>
<reference evidence="1" key="1">
    <citation type="submission" date="2021-06" db="EMBL/GenBank/DDBJ databases">
        <authorList>
            <person name="Kallberg Y."/>
            <person name="Tangrot J."/>
            <person name="Rosling A."/>
        </authorList>
    </citation>
    <scope>NUCLEOTIDE SEQUENCE</scope>
    <source>
        <strain evidence="1">CL356</strain>
    </source>
</reference>
<dbReference type="Proteomes" id="UP000789525">
    <property type="component" value="Unassembled WGS sequence"/>
</dbReference>
<keyword evidence="2" id="KW-1185">Reference proteome</keyword>
<dbReference type="EMBL" id="CAJVPT010000052">
    <property type="protein sequence ID" value="CAG8438094.1"/>
    <property type="molecule type" value="Genomic_DNA"/>
</dbReference>
<proteinExistence type="predicted"/>
<organism evidence="1 2">
    <name type="scientific">Acaulospora colombiana</name>
    <dbReference type="NCBI Taxonomy" id="27376"/>
    <lineage>
        <taxon>Eukaryota</taxon>
        <taxon>Fungi</taxon>
        <taxon>Fungi incertae sedis</taxon>
        <taxon>Mucoromycota</taxon>
        <taxon>Glomeromycotina</taxon>
        <taxon>Glomeromycetes</taxon>
        <taxon>Diversisporales</taxon>
        <taxon>Acaulosporaceae</taxon>
        <taxon>Acaulospora</taxon>
    </lineage>
</organism>
<evidence type="ECO:0000313" key="1">
    <source>
        <dbReference type="EMBL" id="CAG8438094.1"/>
    </source>
</evidence>
<name>A0ACA9JVB6_9GLOM</name>
<accession>A0ACA9JVB6</accession>
<evidence type="ECO:0000313" key="2">
    <source>
        <dbReference type="Proteomes" id="UP000789525"/>
    </source>
</evidence>